<dbReference type="EMBL" id="CACRTO010000019">
    <property type="protein sequence ID" value="VYU30023.1"/>
    <property type="molecule type" value="Genomic_DNA"/>
</dbReference>
<evidence type="ECO:0000313" key="2">
    <source>
        <dbReference type="EMBL" id="VYU30023.1"/>
    </source>
</evidence>
<name>A0A6N3DVK5_9CLOT</name>
<organism evidence="2">
    <name type="scientific">Clostridium tertium</name>
    <dbReference type="NCBI Taxonomy" id="1559"/>
    <lineage>
        <taxon>Bacteria</taxon>
        <taxon>Bacillati</taxon>
        <taxon>Bacillota</taxon>
        <taxon>Clostridia</taxon>
        <taxon>Eubacteriales</taxon>
        <taxon>Clostridiaceae</taxon>
        <taxon>Clostridium</taxon>
    </lineage>
</organism>
<accession>A0A6N3DVK5</accession>
<feature type="transmembrane region" description="Helical" evidence="1">
    <location>
        <begin position="5"/>
        <end position="23"/>
    </location>
</feature>
<keyword evidence="1" id="KW-0472">Membrane</keyword>
<protein>
    <submittedName>
        <fullName evidence="2">Uncharacterized protein</fullName>
    </submittedName>
</protein>
<proteinExistence type="predicted"/>
<dbReference type="AlphaFoldDB" id="A0A6N3DVK5"/>
<feature type="transmembrane region" description="Helical" evidence="1">
    <location>
        <begin position="29"/>
        <end position="48"/>
    </location>
</feature>
<dbReference type="RefSeq" id="WP_156626450.1">
    <property type="nucleotide sequence ID" value="NZ_CACRTO010000019.1"/>
</dbReference>
<sequence>MSKKIIFLVAIIILLMILNDIFAVIDLVWYIQLLPLAILILISVILKVKDLISKSN</sequence>
<reference evidence="2" key="1">
    <citation type="submission" date="2019-11" db="EMBL/GenBank/DDBJ databases">
        <authorList>
            <person name="Feng L."/>
        </authorList>
    </citation>
    <scope>NUCLEOTIDE SEQUENCE</scope>
    <source>
        <strain evidence="2">CTertiumLFYP3</strain>
    </source>
</reference>
<keyword evidence="1" id="KW-0812">Transmembrane</keyword>
<gene>
    <name evidence="2" type="ORF">CTLFYP3_01997</name>
</gene>
<keyword evidence="1" id="KW-1133">Transmembrane helix</keyword>
<evidence type="ECO:0000256" key="1">
    <source>
        <dbReference type="SAM" id="Phobius"/>
    </source>
</evidence>